<evidence type="ECO:0000313" key="9">
    <source>
        <dbReference type="Proteomes" id="UP000018467"/>
    </source>
</evidence>
<dbReference type="Pfam" id="PF08736">
    <property type="entry name" value="FA"/>
    <property type="match status" value="1"/>
</dbReference>
<accession>A0A3B1J1Q0</accession>
<dbReference type="InterPro" id="IPR029071">
    <property type="entry name" value="Ubiquitin-like_domsf"/>
</dbReference>
<reference evidence="9" key="2">
    <citation type="journal article" date="2014" name="Nat. Commun.">
        <title>The cavefish genome reveals candidate genes for eye loss.</title>
        <authorList>
            <person name="McGaugh S.E."/>
            <person name="Gross J.B."/>
            <person name="Aken B."/>
            <person name="Blin M."/>
            <person name="Borowsky R."/>
            <person name="Chalopin D."/>
            <person name="Hinaux H."/>
            <person name="Jeffery W.R."/>
            <person name="Keene A."/>
            <person name="Ma L."/>
            <person name="Minx P."/>
            <person name="Murphy D."/>
            <person name="O'Quin K.E."/>
            <person name="Retaux S."/>
            <person name="Rohner N."/>
            <person name="Searle S.M."/>
            <person name="Stahl B.A."/>
            <person name="Tabin C."/>
            <person name="Volff J.N."/>
            <person name="Yoshizawa M."/>
            <person name="Warren W.C."/>
        </authorList>
    </citation>
    <scope>NUCLEOTIDE SEQUENCE [LARGE SCALE GENOMIC DNA]</scope>
    <source>
        <strain evidence="9">female</strain>
    </source>
</reference>
<reference evidence="8" key="3">
    <citation type="submission" date="2025-08" db="UniProtKB">
        <authorList>
            <consortium name="Ensembl"/>
        </authorList>
    </citation>
    <scope>IDENTIFICATION</scope>
</reference>
<dbReference type="GO" id="GO:0030866">
    <property type="term" value="P:cortical actin cytoskeleton organization"/>
    <property type="evidence" value="ECO:0007669"/>
    <property type="project" value="InterPro"/>
</dbReference>
<feature type="domain" description="FERM" evidence="7">
    <location>
        <begin position="78"/>
        <end position="375"/>
    </location>
</feature>
<feature type="region of interest" description="Disordered" evidence="6">
    <location>
        <begin position="457"/>
        <end position="491"/>
    </location>
</feature>
<feature type="compositionally biased region" description="Low complexity" evidence="6">
    <location>
        <begin position="1286"/>
        <end position="1296"/>
    </location>
</feature>
<dbReference type="InterPro" id="IPR000798">
    <property type="entry name" value="Ez/rad/moesin-like"/>
</dbReference>
<feature type="compositionally biased region" description="Polar residues" evidence="6">
    <location>
        <begin position="56"/>
        <end position="70"/>
    </location>
</feature>
<organism evidence="8 9">
    <name type="scientific">Astyanax mexicanus</name>
    <name type="common">Blind cave fish</name>
    <name type="synonym">Astyanax fasciatus mexicanus</name>
    <dbReference type="NCBI Taxonomy" id="7994"/>
    <lineage>
        <taxon>Eukaryota</taxon>
        <taxon>Metazoa</taxon>
        <taxon>Chordata</taxon>
        <taxon>Craniata</taxon>
        <taxon>Vertebrata</taxon>
        <taxon>Euteleostomi</taxon>
        <taxon>Actinopterygii</taxon>
        <taxon>Neopterygii</taxon>
        <taxon>Teleostei</taxon>
        <taxon>Ostariophysi</taxon>
        <taxon>Characiformes</taxon>
        <taxon>Characoidei</taxon>
        <taxon>Acestrorhamphidae</taxon>
        <taxon>Acestrorhamphinae</taxon>
        <taxon>Astyanax</taxon>
    </lineage>
</organism>
<dbReference type="CDD" id="cd14473">
    <property type="entry name" value="FERM_B-lobe"/>
    <property type="match status" value="1"/>
</dbReference>
<feature type="compositionally biased region" description="Basic and acidic residues" evidence="6">
    <location>
        <begin position="920"/>
        <end position="931"/>
    </location>
</feature>
<dbReference type="InterPro" id="IPR019749">
    <property type="entry name" value="Band_41_domain"/>
</dbReference>
<feature type="compositionally biased region" description="Polar residues" evidence="6">
    <location>
        <begin position="752"/>
        <end position="768"/>
    </location>
</feature>
<reference evidence="8" key="4">
    <citation type="submission" date="2025-09" db="UniProtKB">
        <authorList>
            <consortium name="Ensembl"/>
        </authorList>
    </citation>
    <scope>IDENTIFICATION</scope>
</reference>
<dbReference type="SUPFAM" id="SSF50729">
    <property type="entry name" value="PH domain-like"/>
    <property type="match status" value="1"/>
</dbReference>
<dbReference type="SUPFAM" id="SSF54236">
    <property type="entry name" value="Ubiquitin-like"/>
    <property type="match status" value="1"/>
</dbReference>
<dbReference type="Ensembl" id="ENSAMXT00000035277.1">
    <property type="protein sequence ID" value="ENSAMXP00000035841.1"/>
    <property type="gene ID" value="ENSAMXG00000041057.1"/>
</dbReference>
<dbReference type="SMART" id="SM01195">
    <property type="entry name" value="FA"/>
    <property type="match status" value="1"/>
</dbReference>
<dbReference type="InterPro" id="IPR018979">
    <property type="entry name" value="FERM_N"/>
</dbReference>
<feature type="compositionally biased region" description="Low complexity" evidence="6">
    <location>
        <begin position="473"/>
        <end position="489"/>
    </location>
</feature>
<feature type="region of interest" description="Disordered" evidence="6">
    <location>
        <begin position="521"/>
        <end position="973"/>
    </location>
</feature>
<dbReference type="Pfam" id="PF09380">
    <property type="entry name" value="FERM_C"/>
    <property type="match status" value="1"/>
</dbReference>
<feature type="compositionally biased region" description="Basic and acidic residues" evidence="6">
    <location>
        <begin position="610"/>
        <end position="653"/>
    </location>
</feature>
<dbReference type="SUPFAM" id="SSF47031">
    <property type="entry name" value="Second domain of FERM"/>
    <property type="match status" value="1"/>
</dbReference>
<dbReference type="PROSITE" id="PS00660">
    <property type="entry name" value="FERM_1"/>
    <property type="match status" value="1"/>
</dbReference>
<dbReference type="CDD" id="cd13184">
    <property type="entry name" value="FERM_C_4_1_family"/>
    <property type="match status" value="1"/>
</dbReference>
<dbReference type="InterPro" id="IPR000299">
    <property type="entry name" value="FERM_domain"/>
</dbReference>
<feature type="compositionally biased region" description="Polar residues" evidence="6">
    <location>
        <begin position="1176"/>
        <end position="1189"/>
    </location>
</feature>
<evidence type="ECO:0000256" key="6">
    <source>
        <dbReference type="SAM" id="MobiDB-lite"/>
    </source>
</evidence>
<feature type="region of interest" description="Disordered" evidence="6">
    <location>
        <begin position="1168"/>
        <end position="1189"/>
    </location>
</feature>
<dbReference type="FunFam" id="1.20.80.10:FF:000001">
    <property type="entry name" value="Erythrocyte membrane protein band 4.1"/>
    <property type="match status" value="1"/>
</dbReference>
<dbReference type="FunFam" id="2.30.29.30:FF:000001">
    <property type="entry name" value="Erythrocyte membrane protein band 4.1"/>
    <property type="match status" value="1"/>
</dbReference>
<dbReference type="GO" id="GO:0003779">
    <property type="term" value="F:actin binding"/>
    <property type="evidence" value="ECO:0007669"/>
    <property type="project" value="UniProtKB-KW"/>
</dbReference>
<dbReference type="PANTHER" id="PTHR23280">
    <property type="entry name" value="4.1 G PROTEIN"/>
    <property type="match status" value="1"/>
</dbReference>
<dbReference type="Pfam" id="PF00373">
    <property type="entry name" value="FERM_M"/>
    <property type="match status" value="1"/>
</dbReference>
<keyword evidence="4" id="KW-0009">Actin-binding</keyword>
<dbReference type="InterPro" id="IPR008379">
    <property type="entry name" value="Band_4.1_C"/>
</dbReference>
<dbReference type="Pfam" id="PF04382">
    <property type="entry name" value="SAB"/>
    <property type="match status" value="1"/>
</dbReference>
<dbReference type="InterPro" id="IPR035963">
    <property type="entry name" value="FERM_2"/>
</dbReference>
<feature type="compositionally biased region" description="Basic and acidic residues" evidence="6">
    <location>
        <begin position="1219"/>
        <end position="1235"/>
    </location>
</feature>
<protein>
    <submittedName>
        <fullName evidence="8">Erythrocyte membrane protein band 4.1-like 3b</fullName>
    </submittedName>
</protein>
<feature type="region of interest" description="Disordered" evidence="6">
    <location>
        <begin position="1"/>
        <end position="71"/>
    </location>
</feature>
<dbReference type="InterPro" id="IPR019747">
    <property type="entry name" value="FERM_CS"/>
</dbReference>
<dbReference type="SMART" id="SM01196">
    <property type="entry name" value="FERM_C"/>
    <property type="match status" value="1"/>
</dbReference>
<dbReference type="InterPro" id="IPR014352">
    <property type="entry name" value="FERM/acyl-CoA-bd_prot_sf"/>
</dbReference>
<dbReference type="GO" id="GO:0005198">
    <property type="term" value="F:structural molecule activity"/>
    <property type="evidence" value="ECO:0007669"/>
    <property type="project" value="InterPro"/>
</dbReference>
<dbReference type="InterPro" id="IPR007477">
    <property type="entry name" value="SAB_dom"/>
</dbReference>
<proteinExistence type="predicted"/>
<dbReference type="PRINTS" id="PR00935">
    <property type="entry name" value="BAND41"/>
</dbReference>
<comment type="subcellular location">
    <subcellularLocation>
        <location evidence="1">Cytoplasm</location>
        <location evidence="1">Cytoskeleton</location>
    </subcellularLocation>
</comment>
<dbReference type="InterPro" id="IPR011993">
    <property type="entry name" value="PH-like_dom_sf"/>
</dbReference>
<dbReference type="Bgee" id="ENSAMXG00000041057">
    <property type="expression patterns" value="Expressed in heart and 14 other cell types or tissues"/>
</dbReference>
<reference evidence="9" key="1">
    <citation type="submission" date="2013-03" db="EMBL/GenBank/DDBJ databases">
        <authorList>
            <person name="Jeffery W."/>
            <person name="Warren W."/>
            <person name="Wilson R.K."/>
        </authorList>
    </citation>
    <scope>NUCLEOTIDE SEQUENCE</scope>
    <source>
        <strain evidence="9">female</strain>
    </source>
</reference>
<evidence type="ECO:0000256" key="5">
    <source>
        <dbReference type="ARBA" id="ARBA00023212"/>
    </source>
</evidence>
<dbReference type="InParanoid" id="A0A3B1J1Q0"/>
<feature type="region of interest" description="Disordered" evidence="6">
    <location>
        <begin position="395"/>
        <end position="441"/>
    </location>
</feature>
<dbReference type="Gene3D" id="2.30.29.30">
    <property type="entry name" value="Pleckstrin-homology domain (PH domain)/Phosphotyrosine-binding domain (PTB)"/>
    <property type="match status" value="1"/>
</dbReference>
<name>A0A3B1J1Q0_ASTMX</name>
<evidence type="ECO:0000256" key="2">
    <source>
        <dbReference type="ARBA" id="ARBA00022490"/>
    </source>
</evidence>
<dbReference type="GeneTree" id="ENSGT00940000157047"/>
<dbReference type="GO" id="GO:0031032">
    <property type="term" value="P:actomyosin structure organization"/>
    <property type="evidence" value="ECO:0007669"/>
    <property type="project" value="TreeGrafter"/>
</dbReference>
<feature type="compositionally biased region" description="Polar residues" evidence="6">
    <location>
        <begin position="38"/>
        <end position="48"/>
    </location>
</feature>
<dbReference type="Gene3D" id="3.10.20.90">
    <property type="entry name" value="Phosphatidylinositol 3-kinase Catalytic Subunit, Chain A, domain 1"/>
    <property type="match status" value="1"/>
</dbReference>
<feature type="compositionally biased region" description="Low complexity" evidence="6">
    <location>
        <begin position="11"/>
        <end position="21"/>
    </location>
</feature>
<dbReference type="PANTHER" id="PTHR23280:SF20">
    <property type="entry name" value="BAND 4.1-LIKE PROTEIN 3"/>
    <property type="match status" value="1"/>
</dbReference>
<keyword evidence="5" id="KW-0206">Cytoskeleton</keyword>
<dbReference type="PRINTS" id="PR00661">
    <property type="entry name" value="ERMFAMILY"/>
</dbReference>
<dbReference type="Pfam" id="PF09379">
    <property type="entry name" value="FERM_N"/>
    <property type="match status" value="1"/>
</dbReference>
<evidence type="ECO:0000256" key="1">
    <source>
        <dbReference type="ARBA" id="ARBA00004245"/>
    </source>
</evidence>
<feature type="compositionally biased region" description="Acidic residues" evidence="6">
    <location>
        <begin position="1242"/>
        <end position="1251"/>
    </location>
</feature>
<dbReference type="SMART" id="SM00295">
    <property type="entry name" value="B41"/>
    <property type="match status" value="1"/>
</dbReference>
<evidence type="ECO:0000256" key="3">
    <source>
        <dbReference type="ARBA" id="ARBA00022553"/>
    </source>
</evidence>
<dbReference type="STRING" id="7994.ENSAMXP00000035841"/>
<keyword evidence="2" id="KW-0963">Cytoplasm</keyword>
<feature type="compositionally biased region" description="Polar residues" evidence="6">
    <location>
        <begin position="952"/>
        <end position="964"/>
    </location>
</feature>
<dbReference type="Pfam" id="PF05902">
    <property type="entry name" value="4_1_CTD"/>
    <property type="match status" value="1"/>
</dbReference>
<dbReference type="GO" id="GO:0005886">
    <property type="term" value="C:plasma membrane"/>
    <property type="evidence" value="ECO:0007669"/>
    <property type="project" value="TreeGrafter"/>
</dbReference>
<feature type="region of interest" description="Disordered" evidence="6">
    <location>
        <begin position="1205"/>
        <end position="1303"/>
    </location>
</feature>
<feature type="compositionally biased region" description="Polar residues" evidence="6">
    <location>
        <begin position="395"/>
        <end position="408"/>
    </location>
</feature>
<feature type="compositionally biased region" description="Basic and acidic residues" evidence="6">
    <location>
        <begin position="860"/>
        <end position="871"/>
    </location>
</feature>
<feature type="region of interest" description="Disordered" evidence="6">
    <location>
        <begin position="1542"/>
        <end position="1569"/>
    </location>
</feature>
<evidence type="ECO:0000256" key="4">
    <source>
        <dbReference type="ARBA" id="ARBA00023203"/>
    </source>
</evidence>
<evidence type="ECO:0000259" key="7">
    <source>
        <dbReference type="PROSITE" id="PS50057"/>
    </source>
</evidence>
<feature type="compositionally biased region" description="Basic and acidic residues" evidence="6">
    <location>
        <begin position="770"/>
        <end position="790"/>
    </location>
</feature>
<dbReference type="FunFam" id="3.10.20.90:FF:000002">
    <property type="entry name" value="Erythrocyte protein band 4.1-like 3"/>
    <property type="match status" value="1"/>
</dbReference>
<dbReference type="InterPro" id="IPR019748">
    <property type="entry name" value="FERM_central"/>
</dbReference>
<dbReference type="PROSITE" id="PS50057">
    <property type="entry name" value="FERM_3"/>
    <property type="match status" value="1"/>
</dbReference>
<feature type="compositionally biased region" description="Basic and acidic residues" evidence="6">
    <location>
        <begin position="720"/>
        <end position="731"/>
    </location>
</feature>
<dbReference type="Proteomes" id="UP000018467">
    <property type="component" value="Unassembled WGS sequence"/>
</dbReference>
<dbReference type="Gene3D" id="1.20.80.10">
    <property type="match status" value="1"/>
</dbReference>
<feature type="compositionally biased region" description="Basic and acidic residues" evidence="6">
    <location>
        <begin position="558"/>
        <end position="575"/>
    </location>
</feature>
<feature type="region of interest" description="Disordered" evidence="6">
    <location>
        <begin position="1052"/>
        <end position="1121"/>
    </location>
</feature>
<dbReference type="GO" id="GO:0005856">
    <property type="term" value="C:cytoskeleton"/>
    <property type="evidence" value="ECO:0007669"/>
    <property type="project" value="UniProtKB-SubCell"/>
</dbReference>
<evidence type="ECO:0000313" key="8">
    <source>
        <dbReference type="Ensembl" id="ENSAMXP00000035841.1"/>
    </source>
</evidence>
<feature type="compositionally biased region" description="Basic and acidic residues" evidence="6">
    <location>
        <begin position="595"/>
        <end position="604"/>
    </location>
</feature>
<keyword evidence="3" id="KW-0597">Phosphoprotein</keyword>
<dbReference type="InterPro" id="IPR014847">
    <property type="entry name" value="FA"/>
</dbReference>
<sequence length="1569" mass="173739">MTADAADSEARQNQSQNQQPKSPRELPPHSTPHVPSAGAQTNPATQHQSVEEDYTSQKSLNSRLSSTPLGSTHKLKNMQCRITLLDGSDYTCTVEQKKVKGQVLFDKVCDHLNLLEKDYFGLTYRDAENQKNWLDPAKELKKQIRNGPWNFGFNVKFYPPDPAQLSEDITRYYLCLQLRDDVVSGRLPCSFATHSLLGSYIAQSEVGDYDPEELGSDYVSDLRFAPNQTKELEEKVMDLHRNYKGMTPAEAEMLFLENAKKLSMYGVDLHHAKLVGRLFECLAAAKEEDSEGVEIMLGVCASGLLIYRDRLRINRFAWPKILKISYKRNNFYIKIRPGELEQFDSTIGFKLPNHKAAKRLWKVCVEHHAFFRLVSPEAPPKRFLSLGSKFRYSGRTQAQTRRASTQISRPAPQFQRSSSKRHTTSRSLDGAPAMANNDTAMKDSKPVAAGTLITTVTPERKAEEEKAAEEETTAAAPAVETSEPAAPTPVVKGTDAMEDHLKRQTNINELKKVFLETSPKHSVGDEWGKRLSSSPARPLRWDDTPMIEPFISLPETAEDAKPEAPQDTSEEKPDVLDAGSTESLGDQCKGTAVIQEKDVEKNVKEQPSCEAKEGKLPSYETHDDKSPLYKAQEDKSPPYETQENKLRSCEAQKEVSPSCKKSEMKLSPFETEQDKVHPYETEEDKLPSNEAQDERSTSSETDSLPLNEAQEDNSLPLESQEDKLHLHKAQEVELPQIEAQERKSPPIEAQESKSPSQEAQESKSSSIEAQEDKSPLHEAQEDKLPLHKAQEGQSPLHKAQEVKSPLHKAQEVKSPQMEAQEIKSPSMEAQESKSPLLEAQEDKVPLIEAQEDNLLSVDAQEDKSPLHKAQEVKSPLHKAQEVKSPLHKAQEVKSPQIETQKSKSPPIEAHESKSPPIEAQEDKLPLHEAQEVRSSSFEVKKVQSADIDVQDKLSSATKNTQTPETPEKYGSTVEKVASPASLCSAPTNGLEEANDEIQFPGLYICSTAEQHVVPPCKEVNIVEQDPEVKYSVSYKTKAKLDNAAEFGNVKQEEVQEELGEQATSSGNLPSMPEELRYQDTSSGNLPSELGSGAATDLTQTEECRDQESDENTAMAPSSGDARTYMPEVASAQETLGFADDVAPGAIAQSLTEENGFPIPIAQPLIKKEEDVEEGTSSETKGTVNDPQSTVQMKAMLALEDMGTLEPTATQLFDQVEDDQVPKEVKDKTNHLKEDANENVESFLDESECLDQEYERALTPTVEEKQVLSPEISKENQNQEEDKEQLSSSGSSTPTRRSSCEDAESLEQEIMIDCSSTELEQAILDTQDVHQSQLAYCTTQLPFVSANEEVQMEFTQEHLSPDSQILEDNPTSIVSAIPSELHAFGGMAVPMACKEELNEDSDDDDDSEFGLKVEDRVKEVPQDVQNTNQGTNMASATAIPLLEQSEEPVQTTVMTTEVPVVHTETKTITYESAEVDANGDTDPGVLMSAQTITSENNSTTTTTHITKTVKGGISETRIEKRIVISGDANIDHDQALAQAIKEAKEQHPDMSVTKVVVHKESEISPAEGGQ</sequence>
<feature type="compositionally biased region" description="Basic and acidic residues" evidence="6">
    <location>
        <begin position="672"/>
        <end position="697"/>
    </location>
</feature>
<keyword evidence="9" id="KW-1185">Reference proteome</keyword>
<dbReference type="InterPro" id="IPR018980">
    <property type="entry name" value="FERM_PH-like_C"/>
</dbReference>
<dbReference type="PROSITE" id="PS00661">
    <property type="entry name" value="FERM_2"/>
    <property type="match status" value="1"/>
</dbReference>